<feature type="signal peptide" evidence="6">
    <location>
        <begin position="1"/>
        <end position="20"/>
    </location>
</feature>
<dbReference type="RefSeq" id="WP_062148384.1">
    <property type="nucleotide sequence ID" value="NZ_CP012373.2"/>
</dbReference>
<reference evidence="9" key="1">
    <citation type="submission" date="2016-12" db="EMBL/GenBank/DDBJ databases">
        <title>Complete Genome Sequence of Beggiatoa leptomitiformis D-401.</title>
        <authorList>
            <person name="Fomenkov A."/>
            <person name="Vincze T."/>
            <person name="Grabovich M."/>
            <person name="Anton B.P."/>
            <person name="Dubinina G."/>
            <person name="Orlova M."/>
            <person name="Belousova E."/>
            <person name="Roberts R.J."/>
        </authorList>
    </citation>
    <scope>NUCLEOTIDE SEQUENCE [LARGE SCALE GENOMIC DNA]</scope>
    <source>
        <strain evidence="9">D-401</strain>
    </source>
</reference>
<keyword evidence="4" id="KW-0564">Palmitate</keyword>
<accession>A0A2N9YBU7</accession>
<feature type="chain" id="PRO_5014925762" evidence="6">
    <location>
        <begin position="21"/>
        <end position="150"/>
    </location>
</feature>
<dbReference type="Proteomes" id="UP000234271">
    <property type="component" value="Chromosome"/>
</dbReference>
<comment type="subcellular location">
    <subcellularLocation>
        <location evidence="1">Cell outer membrane</location>
        <topology evidence="1">Lipid-anchor</topology>
    </subcellularLocation>
</comment>
<evidence type="ECO:0000259" key="7">
    <source>
        <dbReference type="Pfam" id="PF05433"/>
    </source>
</evidence>
<evidence type="ECO:0000313" key="9">
    <source>
        <dbReference type="Proteomes" id="UP000234271"/>
    </source>
</evidence>
<name>A0A2N9YBU7_9GAMM</name>
<dbReference type="GO" id="GO:0009279">
    <property type="term" value="C:cell outer membrane"/>
    <property type="evidence" value="ECO:0007669"/>
    <property type="project" value="UniProtKB-SubCell"/>
</dbReference>
<dbReference type="AlphaFoldDB" id="A0A2N9YBU7"/>
<evidence type="ECO:0000256" key="3">
    <source>
        <dbReference type="ARBA" id="ARBA00023136"/>
    </source>
</evidence>
<protein>
    <submittedName>
        <fullName evidence="8">Glycine zipper 2TM domain-containing protein</fullName>
    </submittedName>
</protein>
<evidence type="ECO:0000256" key="1">
    <source>
        <dbReference type="ARBA" id="ARBA00004459"/>
    </source>
</evidence>
<dbReference type="OrthoDB" id="5625756at2"/>
<sequence length="150" mass="15431">MRILLFFIFLFLSLTLTACATSRSGSVYTRDQARQVQQVELGTVAAVRSVLIEGTKTPIGSIGGAAVGAIAGSAVGGGRGSDIAAVVGGIGGWLLGSAAEEGVTRQDGLEITVRLDSGRTIAVVQAADEVFKTGERVRLVSGDEESRVVH</sequence>
<evidence type="ECO:0000256" key="2">
    <source>
        <dbReference type="ARBA" id="ARBA00022729"/>
    </source>
</evidence>
<evidence type="ECO:0000256" key="4">
    <source>
        <dbReference type="ARBA" id="ARBA00023139"/>
    </source>
</evidence>
<dbReference type="PANTHER" id="PTHR35603">
    <property type="match status" value="1"/>
</dbReference>
<keyword evidence="5" id="KW-0449">Lipoprotein</keyword>
<evidence type="ECO:0000256" key="5">
    <source>
        <dbReference type="ARBA" id="ARBA00023288"/>
    </source>
</evidence>
<dbReference type="InterPro" id="IPR051407">
    <property type="entry name" value="Bact_OM_lipoprot/Surf_antigen"/>
</dbReference>
<dbReference type="PROSITE" id="PS51257">
    <property type="entry name" value="PROKAR_LIPOPROTEIN"/>
    <property type="match status" value="1"/>
</dbReference>
<keyword evidence="2 6" id="KW-0732">Signal</keyword>
<evidence type="ECO:0000313" key="8">
    <source>
        <dbReference type="EMBL" id="AUI67912.1"/>
    </source>
</evidence>
<dbReference type="STRING" id="288004.AL038_02245"/>
<dbReference type="InterPro" id="IPR008816">
    <property type="entry name" value="Gly_zipper_2TM_dom"/>
</dbReference>
<organism evidence="8 9">
    <name type="scientific">Beggiatoa leptomitoformis</name>
    <dbReference type="NCBI Taxonomy" id="288004"/>
    <lineage>
        <taxon>Bacteria</taxon>
        <taxon>Pseudomonadati</taxon>
        <taxon>Pseudomonadota</taxon>
        <taxon>Gammaproteobacteria</taxon>
        <taxon>Thiotrichales</taxon>
        <taxon>Thiotrichaceae</taxon>
        <taxon>Beggiatoa</taxon>
    </lineage>
</organism>
<proteinExistence type="predicted"/>
<dbReference type="PANTHER" id="PTHR35603:SF1">
    <property type="entry name" value="OUTER MEMBRANE LIPOPROTEIN SLYB"/>
    <property type="match status" value="1"/>
</dbReference>
<dbReference type="EMBL" id="CP018889">
    <property type="protein sequence ID" value="AUI67912.1"/>
    <property type="molecule type" value="Genomic_DNA"/>
</dbReference>
<evidence type="ECO:0000256" key="6">
    <source>
        <dbReference type="SAM" id="SignalP"/>
    </source>
</evidence>
<gene>
    <name evidence="8" type="ORF">BLE401_03795</name>
</gene>
<feature type="domain" description="Glycine zipper 2TM" evidence="7">
    <location>
        <begin position="59"/>
        <end position="99"/>
    </location>
</feature>
<keyword evidence="9" id="KW-1185">Reference proteome</keyword>
<dbReference type="KEGG" id="blep:AL038_02245"/>
<dbReference type="Pfam" id="PF05433">
    <property type="entry name" value="Rick_17kDa_Anti"/>
    <property type="match status" value="1"/>
</dbReference>
<keyword evidence="3" id="KW-0472">Membrane</keyword>